<dbReference type="AlphaFoldDB" id="A0A562MNH3"/>
<accession>A0A562MNH3</accession>
<dbReference type="EMBL" id="VLKT01000072">
    <property type="protein sequence ID" value="TWI21482.1"/>
    <property type="molecule type" value="Genomic_DNA"/>
</dbReference>
<protein>
    <submittedName>
        <fullName evidence="1">Uncharacterized protein</fullName>
    </submittedName>
</protein>
<organism evidence="1 2">
    <name type="scientific">Mesorhizobium tianshanense</name>
    <dbReference type="NCBI Taxonomy" id="39844"/>
    <lineage>
        <taxon>Bacteria</taxon>
        <taxon>Pseudomonadati</taxon>
        <taxon>Pseudomonadota</taxon>
        <taxon>Alphaproteobacteria</taxon>
        <taxon>Hyphomicrobiales</taxon>
        <taxon>Phyllobacteriaceae</taxon>
        <taxon>Mesorhizobium</taxon>
    </lineage>
</organism>
<keyword evidence="2" id="KW-1185">Reference proteome</keyword>
<evidence type="ECO:0000313" key="2">
    <source>
        <dbReference type="Proteomes" id="UP000317122"/>
    </source>
</evidence>
<sequence length="53" mass="5611">MLHHLLANGDRLAKAPRVHAIGPIIDDHDASEFVGLLDDQAADVGGSVRQGLQ</sequence>
<reference evidence="1 2" key="1">
    <citation type="journal article" date="2015" name="Stand. Genomic Sci.">
        <title>Genomic Encyclopedia of Bacterial and Archaeal Type Strains, Phase III: the genomes of soil and plant-associated and newly described type strains.</title>
        <authorList>
            <person name="Whitman W.B."/>
            <person name="Woyke T."/>
            <person name="Klenk H.P."/>
            <person name="Zhou Y."/>
            <person name="Lilburn T.G."/>
            <person name="Beck B.J."/>
            <person name="De Vos P."/>
            <person name="Vandamme P."/>
            <person name="Eisen J.A."/>
            <person name="Garrity G."/>
            <person name="Hugenholtz P."/>
            <person name="Kyrpides N.C."/>
        </authorList>
    </citation>
    <scope>NUCLEOTIDE SEQUENCE [LARGE SCALE GENOMIC DNA]</scope>
    <source>
        <strain evidence="1 2">CGMCC 1.2546</strain>
    </source>
</reference>
<dbReference type="Proteomes" id="UP000317122">
    <property type="component" value="Unassembled WGS sequence"/>
</dbReference>
<evidence type="ECO:0000313" key="1">
    <source>
        <dbReference type="EMBL" id="TWI21482.1"/>
    </source>
</evidence>
<name>A0A562MNH3_9HYPH</name>
<gene>
    <name evidence="1" type="ORF">IQ26_06855</name>
</gene>
<proteinExistence type="predicted"/>
<comment type="caution">
    <text evidence="1">The sequence shown here is derived from an EMBL/GenBank/DDBJ whole genome shotgun (WGS) entry which is preliminary data.</text>
</comment>